<proteinExistence type="predicted"/>
<dbReference type="CDD" id="cd00590">
    <property type="entry name" value="RRM_SF"/>
    <property type="match status" value="1"/>
</dbReference>
<dbReference type="SUPFAM" id="SSF54928">
    <property type="entry name" value="RNA-binding domain, RBD"/>
    <property type="match status" value="2"/>
</dbReference>
<dbReference type="SMART" id="SM00360">
    <property type="entry name" value="RRM"/>
    <property type="match status" value="2"/>
</dbReference>
<dbReference type="PANTHER" id="PTHR48032:SF12">
    <property type="entry name" value="RRM DOMAIN-CONTAINING PROTEIN"/>
    <property type="match status" value="1"/>
</dbReference>
<feature type="domain" description="RRM" evidence="5">
    <location>
        <begin position="9"/>
        <end position="90"/>
    </location>
</feature>
<reference evidence="6 7" key="2">
    <citation type="submission" date="2024-10" db="EMBL/GenBank/DDBJ databases">
        <authorList>
            <person name="Ryan C."/>
        </authorList>
    </citation>
    <scope>NUCLEOTIDE SEQUENCE [LARGE SCALE GENOMIC DNA]</scope>
</reference>
<evidence type="ECO:0000256" key="2">
    <source>
        <dbReference type="ARBA" id="ARBA00022884"/>
    </source>
</evidence>
<dbReference type="InterPro" id="IPR012677">
    <property type="entry name" value="Nucleotide-bd_a/b_plait_sf"/>
</dbReference>
<sequence>MERTDLEPRKLFIGGIPHWGITADHLRYHFARYGNVVEALVMLLPNGMCRGFGFVEFEDEEAALRALDVRQRDAHDAFFGRKVDVKKAEKKHGNRSAPAQSPTCYQHTDKKKIFVGGLGDKITKDDLSNYFGMFGKITDAIVFNDKLTRKARGFGFVTFDSQEAADKVLEKSFYFLKGTRVETKRAEPRGSMGRGQRSPANNYGGMFSPHNIPFASYSPFPVLYPYPYLYPYAACGNINYEYMMNQIDILPEIYANYGRSYRSIASVKFESDNKAKENHQTVDISASTGMKSDPGELDSNLL</sequence>
<protein>
    <recommendedName>
        <fullName evidence="5">RRM domain-containing protein</fullName>
    </recommendedName>
</protein>
<feature type="region of interest" description="Disordered" evidence="4">
    <location>
        <begin position="276"/>
        <end position="302"/>
    </location>
</feature>
<evidence type="ECO:0000313" key="7">
    <source>
        <dbReference type="Proteomes" id="UP001497457"/>
    </source>
</evidence>
<feature type="domain" description="RRM" evidence="5">
    <location>
        <begin position="111"/>
        <end position="188"/>
    </location>
</feature>
<evidence type="ECO:0000256" key="3">
    <source>
        <dbReference type="PROSITE-ProRule" id="PRU00176"/>
    </source>
</evidence>
<dbReference type="InterPro" id="IPR000504">
    <property type="entry name" value="RRM_dom"/>
</dbReference>
<reference evidence="7" key="1">
    <citation type="submission" date="2024-06" db="EMBL/GenBank/DDBJ databases">
        <authorList>
            <person name="Ryan C."/>
        </authorList>
    </citation>
    <scope>NUCLEOTIDE SEQUENCE [LARGE SCALE GENOMIC DNA]</scope>
</reference>
<dbReference type="AlphaFoldDB" id="A0ABC8X5W0"/>
<dbReference type="Gene3D" id="3.30.70.330">
    <property type="match status" value="2"/>
</dbReference>
<keyword evidence="7" id="KW-1185">Reference proteome</keyword>
<name>A0ABC8X5W0_9POAL</name>
<organism evidence="6 7">
    <name type="scientific">Urochloa decumbens</name>
    <dbReference type="NCBI Taxonomy" id="240449"/>
    <lineage>
        <taxon>Eukaryota</taxon>
        <taxon>Viridiplantae</taxon>
        <taxon>Streptophyta</taxon>
        <taxon>Embryophyta</taxon>
        <taxon>Tracheophyta</taxon>
        <taxon>Spermatophyta</taxon>
        <taxon>Magnoliopsida</taxon>
        <taxon>Liliopsida</taxon>
        <taxon>Poales</taxon>
        <taxon>Poaceae</taxon>
        <taxon>PACMAD clade</taxon>
        <taxon>Panicoideae</taxon>
        <taxon>Panicodae</taxon>
        <taxon>Paniceae</taxon>
        <taxon>Melinidinae</taxon>
        <taxon>Urochloa</taxon>
    </lineage>
</organism>
<dbReference type="EMBL" id="OZ075123">
    <property type="protein sequence ID" value="CAL4919287.1"/>
    <property type="molecule type" value="Genomic_DNA"/>
</dbReference>
<dbReference type="GO" id="GO:0003723">
    <property type="term" value="F:RNA binding"/>
    <property type="evidence" value="ECO:0007669"/>
    <property type="project" value="UniProtKB-UniRule"/>
</dbReference>
<dbReference type="PROSITE" id="PS50102">
    <property type="entry name" value="RRM"/>
    <property type="match status" value="2"/>
</dbReference>
<feature type="compositionally biased region" description="Polar residues" evidence="4">
    <location>
        <begin position="281"/>
        <end position="290"/>
    </location>
</feature>
<evidence type="ECO:0000256" key="1">
    <source>
        <dbReference type="ARBA" id="ARBA00022737"/>
    </source>
</evidence>
<gene>
    <name evidence="6" type="ORF">URODEC1_LOCUS19699</name>
</gene>
<dbReference type="Proteomes" id="UP001497457">
    <property type="component" value="Chromosome 13rd"/>
</dbReference>
<accession>A0ABC8X5W0</accession>
<dbReference type="PANTHER" id="PTHR48032">
    <property type="entry name" value="RNA-BINDING PROTEIN MUSASHI HOMOLOG RBP6"/>
    <property type="match status" value="1"/>
</dbReference>
<keyword evidence="2 3" id="KW-0694">RNA-binding</keyword>
<evidence type="ECO:0000256" key="4">
    <source>
        <dbReference type="SAM" id="MobiDB-lite"/>
    </source>
</evidence>
<dbReference type="Pfam" id="PF00076">
    <property type="entry name" value="RRM_1"/>
    <property type="match status" value="2"/>
</dbReference>
<evidence type="ECO:0000259" key="5">
    <source>
        <dbReference type="PROSITE" id="PS50102"/>
    </source>
</evidence>
<evidence type="ECO:0000313" key="6">
    <source>
        <dbReference type="EMBL" id="CAL4919287.1"/>
    </source>
</evidence>
<keyword evidence="1" id="KW-0677">Repeat</keyword>
<dbReference type="InterPro" id="IPR035979">
    <property type="entry name" value="RBD_domain_sf"/>
</dbReference>